<feature type="transmembrane region" description="Helical" evidence="1">
    <location>
        <begin position="157"/>
        <end position="177"/>
    </location>
</feature>
<feature type="transmembrane region" description="Helical" evidence="1">
    <location>
        <begin position="283"/>
        <end position="299"/>
    </location>
</feature>
<reference evidence="4" key="1">
    <citation type="journal article" date="2019" name="Int. J. Syst. Evol. Microbiol.">
        <title>The Global Catalogue of Microorganisms (GCM) 10K type strain sequencing project: providing services to taxonomists for standard genome sequencing and annotation.</title>
        <authorList>
            <consortium name="The Broad Institute Genomics Platform"/>
            <consortium name="The Broad Institute Genome Sequencing Center for Infectious Disease"/>
            <person name="Wu L."/>
            <person name="Ma J."/>
        </authorList>
    </citation>
    <scope>NUCLEOTIDE SEQUENCE [LARGE SCALE GENOMIC DNA]</scope>
    <source>
        <strain evidence="4">CGMCC 1.6774</strain>
    </source>
</reference>
<feature type="transmembrane region" description="Helical" evidence="1">
    <location>
        <begin position="40"/>
        <end position="60"/>
    </location>
</feature>
<dbReference type="RefSeq" id="WP_378480045.1">
    <property type="nucleotide sequence ID" value="NZ_JBHUIW010000039.1"/>
</dbReference>
<dbReference type="Proteomes" id="UP001597314">
    <property type="component" value="Unassembled WGS sequence"/>
</dbReference>
<keyword evidence="1" id="KW-0472">Membrane</keyword>
<keyword evidence="1" id="KW-1133">Transmembrane helix</keyword>
<dbReference type="SUPFAM" id="SSF103481">
    <property type="entry name" value="Multidrug resistance efflux transporter EmrE"/>
    <property type="match status" value="2"/>
</dbReference>
<feature type="transmembrane region" description="Helical" evidence="1">
    <location>
        <begin position="189"/>
        <end position="213"/>
    </location>
</feature>
<dbReference type="InterPro" id="IPR000620">
    <property type="entry name" value="EamA_dom"/>
</dbReference>
<protein>
    <submittedName>
        <fullName evidence="3">EamA family transporter</fullName>
    </submittedName>
</protein>
<comment type="caution">
    <text evidence="3">The sequence shown here is derived from an EMBL/GenBank/DDBJ whole genome shotgun (WGS) entry which is preliminary data.</text>
</comment>
<accession>A0ABW5APK7</accession>
<organism evidence="3 4">
    <name type="scientific">Rhodoplanes azumiensis</name>
    <dbReference type="NCBI Taxonomy" id="1897628"/>
    <lineage>
        <taxon>Bacteria</taxon>
        <taxon>Pseudomonadati</taxon>
        <taxon>Pseudomonadota</taxon>
        <taxon>Alphaproteobacteria</taxon>
        <taxon>Hyphomicrobiales</taxon>
        <taxon>Nitrobacteraceae</taxon>
        <taxon>Rhodoplanes</taxon>
    </lineage>
</organism>
<dbReference type="InterPro" id="IPR037185">
    <property type="entry name" value="EmrE-like"/>
</dbReference>
<evidence type="ECO:0000256" key="1">
    <source>
        <dbReference type="SAM" id="Phobius"/>
    </source>
</evidence>
<keyword evidence="4" id="KW-1185">Reference proteome</keyword>
<dbReference type="EMBL" id="JBHUIW010000039">
    <property type="protein sequence ID" value="MFD2184913.1"/>
    <property type="molecule type" value="Genomic_DNA"/>
</dbReference>
<gene>
    <name evidence="3" type="ORF">ACFSOX_22385</name>
</gene>
<dbReference type="Pfam" id="PF00892">
    <property type="entry name" value="EamA"/>
    <property type="match status" value="2"/>
</dbReference>
<evidence type="ECO:0000313" key="3">
    <source>
        <dbReference type="EMBL" id="MFD2184913.1"/>
    </source>
</evidence>
<name>A0ABW5APK7_9BRAD</name>
<evidence type="ECO:0000259" key="2">
    <source>
        <dbReference type="Pfam" id="PF00892"/>
    </source>
</evidence>
<feature type="transmembrane region" description="Helical" evidence="1">
    <location>
        <begin position="114"/>
        <end position="145"/>
    </location>
</feature>
<feature type="domain" description="EamA" evidence="2">
    <location>
        <begin position="160"/>
        <end position="297"/>
    </location>
</feature>
<keyword evidence="1" id="KW-0812">Transmembrane</keyword>
<feature type="transmembrane region" description="Helical" evidence="1">
    <location>
        <begin position="72"/>
        <end position="94"/>
    </location>
</feature>
<evidence type="ECO:0000313" key="4">
    <source>
        <dbReference type="Proteomes" id="UP001597314"/>
    </source>
</evidence>
<feature type="domain" description="EamA" evidence="2">
    <location>
        <begin position="6"/>
        <end position="144"/>
    </location>
</feature>
<proteinExistence type="predicted"/>
<sequence>MSDGAWWWAAFAIAAAAAQTVRNAAQRELTRTLGTVGATHVRFLFGLPFAVVFLGLIAAATGTLPPAPPATFWPWVTAGAITQIVATALMLAAMGERSFLVVTAYTKTEPVQVALFGLVVLGDAVTLPMVAAIVIATVGVVLMSLRPGQAGLQIGGLRPMLLGLGAAALFAVSAIGYRGAILTVPAGFVTAASTTLCLALAIQAVLLSTWLALRDRAVLIAVLKAWRPSLLAGVMGAMASQLWFFAFALTAAANVRTVALVEVLFAQAVSRFAFGQRATARELFGIALIVGGVVLLLWVQ</sequence>